<evidence type="ECO:0000313" key="1">
    <source>
        <dbReference type="EMBL" id="KAJ8911665.1"/>
    </source>
</evidence>
<name>A0AAV8VBL4_9CUCU</name>
<gene>
    <name evidence="1" type="ORF">NQ315_014024</name>
</gene>
<accession>A0AAV8VBL4</accession>
<reference evidence="1 2" key="1">
    <citation type="journal article" date="2023" name="Insect Mol. Biol.">
        <title>Genome sequencing provides insights into the evolution of gene families encoding plant cell wall-degrading enzymes in longhorned beetles.</title>
        <authorList>
            <person name="Shin N.R."/>
            <person name="Okamura Y."/>
            <person name="Kirsch R."/>
            <person name="Pauchet Y."/>
        </authorList>
    </citation>
    <scope>NUCLEOTIDE SEQUENCE [LARGE SCALE GENOMIC DNA]</scope>
    <source>
        <strain evidence="1">EAD_L_NR</strain>
    </source>
</reference>
<dbReference type="AlphaFoldDB" id="A0AAV8VBL4"/>
<evidence type="ECO:0000313" key="2">
    <source>
        <dbReference type="Proteomes" id="UP001159042"/>
    </source>
</evidence>
<comment type="caution">
    <text evidence="1">The sequence shown here is derived from an EMBL/GenBank/DDBJ whole genome shotgun (WGS) entry which is preliminary data.</text>
</comment>
<organism evidence="1 2">
    <name type="scientific">Exocentrus adspersus</name>
    <dbReference type="NCBI Taxonomy" id="1586481"/>
    <lineage>
        <taxon>Eukaryota</taxon>
        <taxon>Metazoa</taxon>
        <taxon>Ecdysozoa</taxon>
        <taxon>Arthropoda</taxon>
        <taxon>Hexapoda</taxon>
        <taxon>Insecta</taxon>
        <taxon>Pterygota</taxon>
        <taxon>Neoptera</taxon>
        <taxon>Endopterygota</taxon>
        <taxon>Coleoptera</taxon>
        <taxon>Polyphaga</taxon>
        <taxon>Cucujiformia</taxon>
        <taxon>Chrysomeloidea</taxon>
        <taxon>Cerambycidae</taxon>
        <taxon>Lamiinae</taxon>
        <taxon>Acanthocinini</taxon>
        <taxon>Exocentrus</taxon>
    </lineage>
</organism>
<sequence length="206" mass="23334">MVLSGNIPVDLGSPCRQVTRIKMCTVTVFFAVNLILIRITLFNQINAALLDLSHGENIKIVYPRLIERTVRKRRHIERNIYYEENENLKIIEIADFSLQLNSESEGNFLVAPGMKTEWIGFDGAKNMREPMKCDYHSGVVRGLESTSKAAGGISHFLQPLEEASGAHIIYNRMSNNRIETDVKNGKNENHLIPRKRIKIAGCGLHF</sequence>
<dbReference type="Proteomes" id="UP001159042">
    <property type="component" value="Unassembled WGS sequence"/>
</dbReference>
<proteinExistence type="predicted"/>
<dbReference type="EMBL" id="JANEYG010000169">
    <property type="protein sequence ID" value="KAJ8911665.1"/>
    <property type="molecule type" value="Genomic_DNA"/>
</dbReference>
<protein>
    <submittedName>
        <fullName evidence="1">Uncharacterized protein</fullName>
    </submittedName>
</protein>
<keyword evidence="2" id="KW-1185">Reference proteome</keyword>